<evidence type="ECO:0000313" key="2">
    <source>
        <dbReference type="EMBL" id="EQD76657.1"/>
    </source>
</evidence>
<name>T1C3U7_9ZZZZ</name>
<dbReference type="InterPro" id="IPR002586">
    <property type="entry name" value="CobQ/CobB/MinD/ParA_Nub-bd_dom"/>
</dbReference>
<comment type="caution">
    <text evidence="2">The sequence shown here is derived from an EMBL/GenBank/DDBJ whole genome shotgun (WGS) entry which is preliminary data.</text>
</comment>
<reference evidence="2" key="1">
    <citation type="submission" date="2013-08" db="EMBL/GenBank/DDBJ databases">
        <authorList>
            <person name="Mendez C."/>
            <person name="Richter M."/>
            <person name="Ferrer M."/>
            <person name="Sanchez J."/>
        </authorList>
    </citation>
    <scope>NUCLEOTIDE SEQUENCE</scope>
</reference>
<accession>T1C3U7</accession>
<dbReference type="InterPro" id="IPR027417">
    <property type="entry name" value="P-loop_NTPase"/>
</dbReference>
<dbReference type="CDD" id="cd02042">
    <property type="entry name" value="ParAB_family"/>
    <property type="match status" value="1"/>
</dbReference>
<dbReference type="InterPro" id="IPR050678">
    <property type="entry name" value="DNA_Partitioning_ATPase"/>
</dbReference>
<dbReference type="SUPFAM" id="SSF52540">
    <property type="entry name" value="P-loop containing nucleoside triphosphate hydrolases"/>
    <property type="match status" value="1"/>
</dbReference>
<reference evidence="2" key="2">
    <citation type="journal article" date="2014" name="ISME J.">
        <title>Microbial stratification in low pH oxic and suboxic macroscopic growths along an acid mine drainage.</title>
        <authorList>
            <person name="Mendez-Garcia C."/>
            <person name="Mesa V."/>
            <person name="Sprenger R.R."/>
            <person name="Richter M."/>
            <person name="Diez M.S."/>
            <person name="Solano J."/>
            <person name="Bargiela R."/>
            <person name="Golyshina O.V."/>
            <person name="Manteca A."/>
            <person name="Ramos J.L."/>
            <person name="Gallego J.R."/>
            <person name="Llorente I."/>
            <person name="Martins Dos Santos V.A."/>
            <person name="Jensen O.N."/>
            <person name="Pelaez A.I."/>
            <person name="Sanchez J."/>
            <person name="Ferrer M."/>
        </authorList>
    </citation>
    <scope>NUCLEOTIDE SEQUENCE</scope>
</reference>
<proteinExistence type="predicted"/>
<organism evidence="2">
    <name type="scientific">mine drainage metagenome</name>
    <dbReference type="NCBI Taxonomy" id="410659"/>
    <lineage>
        <taxon>unclassified sequences</taxon>
        <taxon>metagenomes</taxon>
        <taxon>ecological metagenomes</taxon>
    </lineage>
</organism>
<protein>
    <submittedName>
        <fullName evidence="2">Cobyrinic acid ac-diamide synthase</fullName>
    </submittedName>
</protein>
<dbReference type="Gene3D" id="3.40.50.300">
    <property type="entry name" value="P-loop containing nucleotide triphosphate hydrolases"/>
    <property type="match status" value="1"/>
</dbReference>
<dbReference type="EMBL" id="AUZY01001006">
    <property type="protein sequence ID" value="EQD76657.1"/>
    <property type="molecule type" value="Genomic_DNA"/>
</dbReference>
<dbReference type="PIRSF" id="PIRSF009320">
    <property type="entry name" value="Nuc_binding_HP_1000"/>
    <property type="match status" value="1"/>
</dbReference>
<evidence type="ECO:0000259" key="1">
    <source>
        <dbReference type="Pfam" id="PF01656"/>
    </source>
</evidence>
<sequence>MKKVVILNPKGGSGKTTIATNLAASLALGGLQPCLLDLDPQGSSLAWLKKRPAEYASIHGINGAHFNLRVTRSWQFRQYPDDHATLVDTPAGLGRDRMEDLLRDVHRVLIPILPSAIDIDAAPRTIADILLTNYPRERIAIVGNRVRTRTQALGALEKFLASLNIPLLTFVKDSQLYVRASAMGLGLTELPAWMVREESDVWVRLRAWFEAIPEDA</sequence>
<feature type="domain" description="CobQ/CobB/MinD/ParA nucleotide binding" evidence="1">
    <location>
        <begin position="4"/>
        <end position="184"/>
    </location>
</feature>
<dbReference type="AlphaFoldDB" id="T1C3U7"/>
<dbReference type="Pfam" id="PF01656">
    <property type="entry name" value="CbiA"/>
    <property type="match status" value="1"/>
</dbReference>
<gene>
    <name evidence="2" type="ORF">B1B_01532</name>
</gene>
<dbReference type="PANTHER" id="PTHR13696:SF96">
    <property type="entry name" value="COBQ_COBB_MIND_PARA NUCLEOTIDE BINDING DOMAIN-CONTAINING PROTEIN"/>
    <property type="match status" value="1"/>
</dbReference>
<dbReference type="PANTHER" id="PTHR13696">
    <property type="entry name" value="P-LOOP CONTAINING NUCLEOSIDE TRIPHOSPHATE HYDROLASE"/>
    <property type="match status" value="1"/>
</dbReference>